<dbReference type="EMBL" id="JASCZI010181423">
    <property type="protein sequence ID" value="MED6183312.1"/>
    <property type="molecule type" value="Genomic_DNA"/>
</dbReference>
<sequence length="99" mass="11346">MKKSLEAPRYTPFTHVSTFSRPPNSFALTLFPTTSSPHLHRRLVHHGHRVPQERWRWRNKPVPRVGGAALVQSLWWSAATTRHWHRGRCAAMNGCGTGK</sequence>
<keyword evidence="2" id="KW-1185">Reference proteome</keyword>
<evidence type="ECO:0000313" key="1">
    <source>
        <dbReference type="EMBL" id="MED6183312.1"/>
    </source>
</evidence>
<organism evidence="1 2">
    <name type="scientific">Stylosanthes scabra</name>
    <dbReference type="NCBI Taxonomy" id="79078"/>
    <lineage>
        <taxon>Eukaryota</taxon>
        <taxon>Viridiplantae</taxon>
        <taxon>Streptophyta</taxon>
        <taxon>Embryophyta</taxon>
        <taxon>Tracheophyta</taxon>
        <taxon>Spermatophyta</taxon>
        <taxon>Magnoliopsida</taxon>
        <taxon>eudicotyledons</taxon>
        <taxon>Gunneridae</taxon>
        <taxon>Pentapetalae</taxon>
        <taxon>rosids</taxon>
        <taxon>fabids</taxon>
        <taxon>Fabales</taxon>
        <taxon>Fabaceae</taxon>
        <taxon>Papilionoideae</taxon>
        <taxon>50 kb inversion clade</taxon>
        <taxon>dalbergioids sensu lato</taxon>
        <taxon>Dalbergieae</taxon>
        <taxon>Pterocarpus clade</taxon>
        <taxon>Stylosanthes</taxon>
    </lineage>
</organism>
<name>A0ABU6WDM9_9FABA</name>
<protein>
    <submittedName>
        <fullName evidence="1">Uncharacterized protein</fullName>
    </submittedName>
</protein>
<gene>
    <name evidence="1" type="ORF">PIB30_036672</name>
</gene>
<proteinExistence type="predicted"/>
<reference evidence="1 2" key="1">
    <citation type="journal article" date="2023" name="Plants (Basel)">
        <title>Bridging the Gap: Combining Genomics and Transcriptomics Approaches to Understand Stylosanthes scabra, an Orphan Legume from the Brazilian Caatinga.</title>
        <authorList>
            <person name="Ferreira-Neto J.R.C."/>
            <person name="da Silva M.D."/>
            <person name="Binneck E."/>
            <person name="de Melo N.F."/>
            <person name="da Silva R.H."/>
            <person name="de Melo A.L.T.M."/>
            <person name="Pandolfi V."/>
            <person name="Bustamante F.O."/>
            <person name="Brasileiro-Vidal A.C."/>
            <person name="Benko-Iseppon A.M."/>
        </authorList>
    </citation>
    <scope>NUCLEOTIDE SEQUENCE [LARGE SCALE GENOMIC DNA]</scope>
    <source>
        <tissue evidence="1">Leaves</tissue>
    </source>
</reference>
<comment type="caution">
    <text evidence="1">The sequence shown here is derived from an EMBL/GenBank/DDBJ whole genome shotgun (WGS) entry which is preliminary data.</text>
</comment>
<dbReference type="Proteomes" id="UP001341840">
    <property type="component" value="Unassembled WGS sequence"/>
</dbReference>
<evidence type="ECO:0000313" key="2">
    <source>
        <dbReference type="Proteomes" id="UP001341840"/>
    </source>
</evidence>
<accession>A0ABU6WDM9</accession>